<evidence type="ECO:0000313" key="1">
    <source>
        <dbReference type="EMBL" id="AWF95098.1"/>
    </source>
</evidence>
<protein>
    <recommendedName>
        <fullName evidence="3">Phage protein</fullName>
    </recommendedName>
</protein>
<dbReference type="Proteomes" id="UP000244870">
    <property type="component" value="Chromosome"/>
</dbReference>
<evidence type="ECO:0000313" key="2">
    <source>
        <dbReference type="Proteomes" id="UP000244870"/>
    </source>
</evidence>
<organism evidence="1 2">
    <name type="scientific">Weissella cibaria</name>
    <dbReference type="NCBI Taxonomy" id="137591"/>
    <lineage>
        <taxon>Bacteria</taxon>
        <taxon>Bacillati</taxon>
        <taxon>Bacillota</taxon>
        <taxon>Bacilli</taxon>
        <taxon>Lactobacillales</taxon>
        <taxon>Lactobacillaceae</taxon>
        <taxon>Weissella</taxon>
    </lineage>
</organism>
<accession>A0A2S1KQ22</accession>
<sequence>MRSIKARTTGKANRAVKQAIIPGYGQKGMGWLTDPKKAAYNKVYKKTTFSIFDLFK</sequence>
<dbReference type="EMBL" id="CP020928">
    <property type="protein sequence ID" value="AWF95098.1"/>
    <property type="molecule type" value="Genomic_DNA"/>
</dbReference>
<evidence type="ECO:0008006" key="3">
    <source>
        <dbReference type="Google" id="ProtNLM"/>
    </source>
</evidence>
<name>A0A2S1KQ22_9LACO</name>
<proteinExistence type="predicted"/>
<reference evidence="1 2" key="1">
    <citation type="submission" date="2017-04" db="EMBL/GenBank/DDBJ databases">
        <title>Weissella cibaria strain m2 complete genome.</title>
        <authorList>
            <person name="Pan Q."/>
            <person name="Tan M."/>
            <person name="Yao F."/>
            <person name="Su S."/>
        </authorList>
    </citation>
    <scope>NUCLEOTIDE SEQUENCE [LARGE SCALE GENOMIC DNA]</scope>
    <source>
        <strain evidence="1 2">M2</strain>
    </source>
</reference>
<gene>
    <name evidence="1" type="ORF">B6254_0688</name>
</gene>
<dbReference type="AlphaFoldDB" id="A0A2S1KQ22"/>